<keyword evidence="1" id="KW-0812">Transmembrane</keyword>
<reference evidence="2" key="1">
    <citation type="submission" date="2021-05" db="EMBL/GenBank/DDBJ databases">
        <authorList>
            <person name="Alioto T."/>
            <person name="Alioto T."/>
            <person name="Gomez Garrido J."/>
        </authorList>
    </citation>
    <scope>NUCLEOTIDE SEQUENCE</scope>
</reference>
<dbReference type="AlphaFoldDB" id="A0A8D8QFU9"/>
<keyword evidence="1" id="KW-0472">Membrane</keyword>
<feature type="transmembrane region" description="Helical" evidence="1">
    <location>
        <begin position="87"/>
        <end position="106"/>
    </location>
</feature>
<feature type="transmembrane region" description="Helical" evidence="1">
    <location>
        <begin position="20"/>
        <end position="44"/>
    </location>
</feature>
<feature type="transmembrane region" description="Helical" evidence="1">
    <location>
        <begin position="56"/>
        <end position="75"/>
    </location>
</feature>
<accession>A0A8D8QFU9</accession>
<name>A0A8D8QFU9_9HEMI</name>
<sequence>MCFKKILFLHGFTLSLSPSILVSPSFIFFIMASPVSLLSTLAFIHSLCSFTPSSSPFLISLISSTLTPFLVSYFYPPSPLPPSSSHSPPPLTLSLSCLLLFLFISIEQRGSVGCAGVKWGR</sequence>
<evidence type="ECO:0000313" key="2">
    <source>
        <dbReference type="EMBL" id="CAG6630955.1"/>
    </source>
</evidence>
<evidence type="ECO:0000256" key="1">
    <source>
        <dbReference type="SAM" id="Phobius"/>
    </source>
</evidence>
<proteinExistence type="predicted"/>
<keyword evidence="1" id="KW-1133">Transmembrane helix</keyword>
<dbReference type="EMBL" id="HBUF01075309">
    <property type="protein sequence ID" value="CAG6630955.1"/>
    <property type="molecule type" value="Transcribed_RNA"/>
</dbReference>
<protein>
    <submittedName>
        <fullName evidence="2">Uncharacterized protein</fullName>
    </submittedName>
</protein>
<organism evidence="2">
    <name type="scientific">Cacopsylla melanoneura</name>
    <dbReference type="NCBI Taxonomy" id="428564"/>
    <lineage>
        <taxon>Eukaryota</taxon>
        <taxon>Metazoa</taxon>
        <taxon>Ecdysozoa</taxon>
        <taxon>Arthropoda</taxon>
        <taxon>Hexapoda</taxon>
        <taxon>Insecta</taxon>
        <taxon>Pterygota</taxon>
        <taxon>Neoptera</taxon>
        <taxon>Paraneoptera</taxon>
        <taxon>Hemiptera</taxon>
        <taxon>Sternorrhyncha</taxon>
        <taxon>Psylloidea</taxon>
        <taxon>Psyllidae</taxon>
        <taxon>Psyllinae</taxon>
        <taxon>Cacopsylla</taxon>
    </lineage>
</organism>